<keyword evidence="3" id="KW-1185">Reference proteome</keyword>
<reference evidence="2 3" key="1">
    <citation type="submission" date="2020-02" db="EMBL/GenBank/DDBJ databases">
        <title>Identification and Characterization of First Virulent Phages, Including a Novel Jumbo Virus, Infecting Ochrobactrum spp.</title>
        <authorList>
            <person name="Decewicz P."/>
            <person name="Golec P."/>
            <person name="Szymczak M."/>
            <person name="Radlinska M."/>
            <person name="Dziewit L."/>
        </authorList>
    </citation>
    <scope>NUCLEOTIDE SEQUENCE [LARGE SCALE GENOMIC DNA]</scope>
</reference>
<keyword evidence="1" id="KW-0472">Membrane</keyword>
<keyword evidence="1" id="KW-1133">Transmembrane helix</keyword>
<keyword evidence="1" id="KW-0812">Transmembrane</keyword>
<gene>
    <name evidence="2" type="ORF">phiOH_p03</name>
</gene>
<evidence type="ECO:0000256" key="1">
    <source>
        <dbReference type="SAM" id="Phobius"/>
    </source>
</evidence>
<organism evidence="2 3">
    <name type="scientific">Ochrobactrum phage vB_OspP_OH</name>
    <dbReference type="NCBI Taxonomy" id="2712957"/>
    <lineage>
        <taxon>Viruses</taxon>
        <taxon>Duplodnaviria</taxon>
        <taxon>Heunggongvirae</taxon>
        <taxon>Uroviricota</taxon>
        <taxon>Caudoviricetes</taxon>
        <taxon>Wolominvirus</taxon>
        <taxon>Wolominvirus OH</taxon>
    </lineage>
</organism>
<sequence>MVDAAGLPRLFIVPSFYHDAATLSMWQTVAYLPGFLFLCRTRAGKRFHARGGKLQPNRFASTRSCDNVVNLGHEGATVCHIDNAASAW</sequence>
<feature type="transmembrane region" description="Helical" evidence="1">
    <location>
        <begin position="20"/>
        <end position="39"/>
    </location>
</feature>
<accession>A0A6G6XXW2</accession>
<dbReference type="EMBL" id="MT028492">
    <property type="protein sequence ID" value="QIG66059.1"/>
    <property type="molecule type" value="Genomic_DNA"/>
</dbReference>
<proteinExistence type="predicted"/>
<evidence type="ECO:0000313" key="3">
    <source>
        <dbReference type="Proteomes" id="UP000503046"/>
    </source>
</evidence>
<protein>
    <submittedName>
        <fullName evidence="2">Uncharacterized protein</fullName>
    </submittedName>
</protein>
<evidence type="ECO:0000313" key="2">
    <source>
        <dbReference type="EMBL" id="QIG66059.1"/>
    </source>
</evidence>
<dbReference type="Proteomes" id="UP000503046">
    <property type="component" value="Segment"/>
</dbReference>
<name>A0A6G6XXW2_9CAUD</name>